<dbReference type="SMART" id="SM00062">
    <property type="entry name" value="PBPb"/>
    <property type="match status" value="2"/>
</dbReference>
<dbReference type="SUPFAM" id="SSF53955">
    <property type="entry name" value="Lysozyme-like"/>
    <property type="match status" value="1"/>
</dbReference>
<accession>A0ABX4HXU7</accession>
<feature type="domain" description="Solute-binding protein family 3/N-terminal" evidence="7">
    <location>
        <begin position="192"/>
        <end position="410"/>
    </location>
</feature>
<protein>
    <submittedName>
        <fullName evidence="8">Lytic transglycosylase F</fullName>
    </submittedName>
</protein>
<evidence type="ECO:0000256" key="5">
    <source>
        <dbReference type="SAM" id="MobiDB-lite"/>
    </source>
</evidence>
<evidence type="ECO:0000256" key="1">
    <source>
        <dbReference type="ARBA" id="ARBA00004339"/>
    </source>
</evidence>
<keyword evidence="4" id="KW-0998">Cell outer membrane</keyword>
<dbReference type="PROSITE" id="PS51257">
    <property type="entry name" value="PROKAR_LIPOPROTEIN"/>
    <property type="match status" value="1"/>
</dbReference>
<dbReference type="Pfam" id="PF01464">
    <property type="entry name" value="SLT"/>
    <property type="match status" value="1"/>
</dbReference>
<sequence length="881" mass="99842">MTQRPKTTISLALLCLLIFASGCDREQNSAPPSEGTAAQAPQTESSATPEDGEEAATNESGNAESAKAESRQKRSESTPTTDPNRESGKQGDTSKDGDNTVAESSEKETAAGKKGEAATAETGPAANANEGDDTDAEADPGFFDRFLGRAAKKDDTRPEAAWAPDTTGEYPIGAFKNYTETGDLDAIKKRGKLRILVDISNTDSLHRAATLQDIEIERAKRKAEFLGLEPVVLYVDRYEQLIPFLNEGKGDVIANHMAITEERLQEIDFSIPLGMTRYLLLTRKETPDVTESDDLKGKTVYVTRGTHFEDIAKQKMPEYPGAKVKVVDTNYITLAEHVSLGRIDYTIIPENAFDLISQYRDNLKANILGDVERPMAWGIRKNSPMLKEEMDKAVRHFQLTKLNERFVGDLDGIKERGVLRAVTRNHPGTYFMWKGRVMGYEYELLKKFAQQLDVRLEMIVAPTHKELFTMVRDGKADVAASLLSATEKRDEAGMDFGPAYMKEAVGIVGRPDDKIENIEDLNGRTIHLLRSSSQFDIVMELLEKSPELKKINFDIELVPEELTIPQILDKVADGEYDLTIADDITVRLEHHWRDDIVNLYDLKIEENIYAWMVRESSPQLLESINEFFNDPKIVKLRETLFHKYFDEPKRTREEIKSLSEKGEISPYDKLVKKYAEQYDFDWRLIVAQMFQESSFNPKAKSWVGARGLMQVMPDTGKQVGEHKDLFDPETSVRAGMKYLEWLHRKFEDKGISPENMMWFTLASYNAGLGHVYDAQDLAEQKGWDRNVWFDNVEKAMLLLSEKKYYSKARYGYARGREPYDYVRKISQRFRTYAALLEAYEQQREVGALTCRTLPAWLAGNLNSCRGILPELTATPQLARHP</sequence>
<dbReference type="RefSeq" id="WP_067085444.1">
    <property type="nucleotide sequence ID" value="NZ_LRFG02000004.1"/>
</dbReference>
<evidence type="ECO:0000256" key="6">
    <source>
        <dbReference type="SAM" id="SignalP"/>
    </source>
</evidence>
<gene>
    <name evidence="8" type="ORF">AWR36_012520</name>
</gene>
<evidence type="ECO:0000256" key="3">
    <source>
        <dbReference type="ARBA" id="ARBA00022729"/>
    </source>
</evidence>
<dbReference type="CDD" id="cd13403">
    <property type="entry name" value="MLTF-like"/>
    <property type="match status" value="1"/>
</dbReference>
<dbReference type="PANTHER" id="PTHR35936">
    <property type="entry name" value="MEMBRANE-BOUND LYTIC MUREIN TRANSGLYCOSYLASE F"/>
    <property type="match status" value="1"/>
</dbReference>
<dbReference type="Gene3D" id="3.40.190.10">
    <property type="entry name" value="Periplasmic binding protein-like II"/>
    <property type="match status" value="4"/>
</dbReference>
<comment type="caution">
    <text evidence="8">The sequence shown here is derived from an EMBL/GenBank/DDBJ whole genome shotgun (WGS) entry which is preliminary data.</text>
</comment>
<dbReference type="Gene3D" id="1.10.530.10">
    <property type="match status" value="1"/>
</dbReference>
<feature type="chain" id="PRO_5047387310" evidence="6">
    <location>
        <begin position="27"/>
        <end position="881"/>
    </location>
</feature>
<dbReference type="SUPFAM" id="SSF53850">
    <property type="entry name" value="Periplasmic binding protein-like II"/>
    <property type="match status" value="2"/>
</dbReference>
<feature type="compositionally biased region" description="Low complexity" evidence="5">
    <location>
        <begin position="117"/>
        <end position="129"/>
    </location>
</feature>
<name>A0ABX4HXU7_9GAMM</name>
<feature type="region of interest" description="Disordered" evidence="5">
    <location>
        <begin position="24"/>
        <end position="141"/>
    </location>
</feature>
<dbReference type="Proteomes" id="UP000218427">
    <property type="component" value="Unassembled WGS sequence"/>
</dbReference>
<evidence type="ECO:0000256" key="2">
    <source>
        <dbReference type="ARBA" id="ARBA00010333"/>
    </source>
</evidence>
<feature type="compositionally biased region" description="Basic and acidic residues" evidence="5">
    <location>
        <begin position="83"/>
        <end position="116"/>
    </location>
</feature>
<feature type="domain" description="Solute-binding protein family 3/N-terminal" evidence="7">
    <location>
        <begin position="418"/>
        <end position="648"/>
    </location>
</feature>
<evidence type="ECO:0000313" key="8">
    <source>
        <dbReference type="EMBL" id="PCO04813.1"/>
    </source>
</evidence>
<dbReference type="CDD" id="cd01009">
    <property type="entry name" value="PBP2_YfhD_N"/>
    <property type="match status" value="1"/>
</dbReference>
<dbReference type="InterPro" id="IPR008258">
    <property type="entry name" value="Transglycosylase_SLT_dom_1"/>
</dbReference>
<dbReference type="Pfam" id="PF00497">
    <property type="entry name" value="SBP_bac_3"/>
    <property type="match status" value="2"/>
</dbReference>
<evidence type="ECO:0000256" key="4">
    <source>
        <dbReference type="ARBA" id="ARBA00023237"/>
    </source>
</evidence>
<reference evidence="8" key="1">
    <citation type="submission" date="2017-08" db="EMBL/GenBank/DDBJ databases">
        <title>Microbulbifer marisrubri sp. nov., a halophilic alphaproteobacterium isolated from marine sediment of the Yellow Sea, China.</title>
        <authorList>
            <person name="Zhang G."/>
            <person name="Xiong Q."/>
        </authorList>
    </citation>
    <scope>NUCLEOTIDE SEQUENCE [LARGE SCALE GENOMIC DNA]</scope>
    <source>
        <strain evidence="8">WRN-8</strain>
    </source>
</reference>
<dbReference type="PANTHER" id="PTHR35936:SF32">
    <property type="entry name" value="MEMBRANE-BOUND LYTIC MUREIN TRANSGLYCOSYLASE F"/>
    <property type="match status" value="1"/>
</dbReference>
<dbReference type="InterPro" id="IPR023346">
    <property type="entry name" value="Lysozyme-like_dom_sf"/>
</dbReference>
<evidence type="ECO:0000259" key="7">
    <source>
        <dbReference type="SMART" id="SM00062"/>
    </source>
</evidence>
<feature type="compositionally biased region" description="Polar residues" evidence="5">
    <location>
        <begin position="39"/>
        <end position="48"/>
    </location>
</feature>
<keyword evidence="3 6" id="KW-0732">Signal</keyword>
<organism evidence="8 9">
    <name type="scientific">Microbulbifer flavimaris</name>
    <dbReference type="NCBI Taxonomy" id="1781068"/>
    <lineage>
        <taxon>Bacteria</taxon>
        <taxon>Pseudomonadati</taxon>
        <taxon>Pseudomonadota</taxon>
        <taxon>Gammaproteobacteria</taxon>
        <taxon>Cellvibrionales</taxon>
        <taxon>Microbulbiferaceae</taxon>
        <taxon>Microbulbifer</taxon>
    </lineage>
</organism>
<dbReference type="EMBL" id="LRFG02000004">
    <property type="protein sequence ID" value="PCO04813.1"/>
    <property type="molecule type" value="Genomic_DNA"/>
</dbReference>
<evidence type="ECO:0000313" key="9">
    <source>
        <dbReference type="Proteomes" id="UP000218427"/>
    </source>
</evidence>
<feature type="signal peptide" evidence="6">
    <location>
        <begin position="1"/>
        <end position="26"/>
    </location>
</feature>
<comment type="subcellular location">
    <subcellularLocation>
        <location evidence="1">Cell outer membrane</location>
        <topology evidence="1">Peripheral membrane protein</topology>
    </subcellularLocation>
</comment>
<proteinExistence type="inferred from homology"/>
<comment type="similarity">
    <text evidence="2">Belongs to the bacterial solute-binding protein 3 family.</text>
</comment>
<keyword evidence="9" id="KW-1185">Reference proteome</keyword>
<feature type="compositionally biased region" description="Basic and acidic residues" evidence="5">
    <location>
        <begin position="66"/>
        <end position="76"/>
    </location>
</feature>
<dbReference type="InterPro" id="IPR001638">
    <property type="entry name" value="Solute-binding_3/MltF_N"/>
</dbReference>
<keyword evidence="4" id="KW-0472">Membrane</keyword>